<reference evidence="2 3" key="1">
    <citation type="journal article" date="2021" name="Int. J. Syst. Evol. Microbiol.">
        <title>Clostridium zeae sp. nov., isolated from corn silage.</title>
        <authorList>
            <person name="Kobayashi H."/>
            <person name="Tanizawa Y."/>
            <person name="Yagura M."/>
            <person name="Sakamoto M."/>
            <person name="Ohkuma M."/>
            <person name="Tohno M."/>
        </authorList>
    </citation>
    <scope>NUCLEOTIDE SEQUENCE [LARGE SCALE GENOMIC DNA]</scope>
    <source>
        <strain evidence="2 3">CSC2</strain>
    </source>
</reference>
<dbReference type="EMBL" id="BMBA01000001">
    <property type="protein sequence ID" value="GFZ29609.1"/>
    <property type="molecule type" value="Genomic_DNA"/>
</dbReference>
<dbReference type="Proteomes" id="UP000663802">
    <property type="component" value="Unassembled WGS sequence"/>
</dbReference>
<evidence type="ECO:0000313" key="3">
    <source>
        <dbReference type="Proteomes" id="UP000663802"/>
    </source>
</evidence>
<protein>
    <recommendedName>
        <fullName evidence="1">N-acetyltransferase domain-containing protein</fullName>
    </recommendedName>
</protein>
<dbReference type="CDD" id="cd04301">
    <property type="entry name" value="NAT_SF"/>
    <property type="match status" value="1"/>
</dbReference>
<dbReference type="RefSeq" id="WP_206867644.1">
    <property type="nucleotide sequence ID" value="NZ_BMBA01000001.1"/>
</dbReference>
<evidence type="ECO:0000313" key="2">
    <source>
        <dbReference type="EMBL" id="GFZ29609.1"/>
    </source>
</evidence>
<sequence>MNMYVRLAEYKDSEALSLLNNMFNEVNITSEEIKQNLINNNELIVVGVIDEKIVSFGCAQIYKSFCYNYLHGEITEMYVNEESRGRGSASMMIELLEKELKNQGVKSIKLLTGKYNHIAQKTYLSCGYISKDEAMFYKKINT</sequence>
<dbReference type="InterPro" id="IPR000182">
    <property type="entry name" value="GNAT_dom"/>
</dbReference>
<gene>
    <name evidence="2" type="ORF">CSC2_01350</name>
</gene>
<dbReference type="Pfam" id="PF00583">
    <property type="entry name" value="Acetyltransf_1"/>
    <property type="match status" value="1"/>
</dbReference>
<accession>A0ABQ1E4D8</accession>
<evidence type="ECO:0000259" key="1">
    <source>
        <dbReference type="PROSITE" id="PS51186"/>
    </source>
</evidence>
<proteinExistence type="predicted"/>
<comment type="caution">
    <text evidence="2">The sequence shown here is derived from an EMBL/GenBank/DDBJ whole genome shotgun (WGS) entry which is preliminary data.</text>
</comment>
<dbReference type="SUPFAM" id="SSF55729">
    <property type="entry name" value="Acyl-CoA N-acyltransferases (Nat)"/>
    <property type="match status" value="1"/>
</dbReference>
<dbReference type="Gene3D" id="3.40.630.30">
    <property type="match status" value="1"/>
</dbReference>
<dbReference type="InterPro" id="IPR016181">
    <property type="entry name" value="Acyl_CoA_acyltransferase"/>
</dbReference>
<keyword evidence="3" id="KW-1185">Reference proteome</keyword>
<organism evidence="2 3">
    <name type="scientific">Clostridium zeae</name>
    <dbReference type="NCBI Taxonomy" id="2759022"/>
    <lineage>
        <taxon>Bacteria</taxon>
        <taxon>Bacillati</taxon>
        <taxon>Bacillota</taxon>
        <taxon>Clostridia</taxon>
        <taxon>Eubacteriales</taxon>
        <taxon>Clostridiaceae</taxon>
        <taxon>Clostridium</taxon>
    </lineage>
</organism>
<feature type="domain" description="N-acetyltransferase" evidence="1">
    <location>
        <begin position="5"/>
        <end position="142"/>
    </location>
</feature>
<name>A0ABQ1E4D8_9CLOT</name>
<dbReference type="PROSITE" id="PS51186">
    <property type="entry name" value="GNAT"/>
    <property type="match status" value="1"/>
</dbReference>